<dbReference type="AlphaFoldDB" id="A0A1J1HPU6"/>
<sequence>MLMFTCFSSTALYLNSIQQQISTQIKGKFVCISVNTVSNLHSSLDSVRPFVEQFIFARITLIAFFTTPSNRLVIMDNVRFKIIQKGFNLISKIRHNFDDFYEKEFQPLED</sequence>
<dbReference type="Proteomes" id="UP000183832">
    <property type="component" value="Unassembled WGS sequence"/>
</dbReference>
<dbReference type="EMBL" id="CVRI01000015">
    <property type="protein sequence ID" value="CRK89987.1"/>
    <property type="molecule type" value="Genomic_DNA"/>
</dbReference>
<protein>
    <submittedName>
        <fullName evidence="1">CLUMA_CG003714, isoform A</fullName>
    </submittedName>
</protein>
<evidence type="ECO:0000313" key="2">
    <source>
        <dbReference type="Proteomes" id="UP000183832"/>
    </source>
</evidence>
<gene>
    <name evidence="1" type="ORF">CLUMA_CG003714</name>
</gene>
<organism evidence="1 2">
    <name type="scientific">Clunio marinus</name>
    <dbReference type="NCBI Taxonomy" id="568069"/>
    <lineage>
        <taxon>Eukaryota</taxon>
        <taxon>Metazoa</taxon>
        <taxon>Ecdysozoa</taxon>
        <taxon>Arthropoda</taxon>
        <taxon>Hexapoda</taxon>
        <taxon>Insecta</taxon>
        <taxon>Pterygota</taxon>
        <taxon>Neoptera</taxon>
        <taxon>Endopterygota</taxon>
        <taxon>Diptera</taxon>
        <taxon>Nematocera</taxon>
        <taxon>Chironomoidea</taxon>
        <taxon>Chironomidae</taxon>
        <taxon>Clunio</taxon>
    </lineage>
</organism>
<keyword evidence="2" id="KW-1185">Reference proteome</keyword>
<reference evidence="1 2" key="1">
    <citation type="submission" date="2015-04" db="EMBL/GenBank/DDBJ databases">
        <authorList>
            <person name="Syromyatnikov M.Y."/>
            <person name="Popov V.N."/>
        </authorList>
    </citation>
    <scope>NUCLEOTIDE SEQUENCE [LARGE SCALE GENOMIC DNA]</scope>
</reference>
<name>A0A1J1HPU6_9DIPT</name>
<accession>A0A1J1HPU6</accession>
<evidence type="ECO:0000313" key="1">
    <source>
        <dbReference type="EMBL" id="CRK89987.1"/>
    </source>
</evidence>
<proteinExistence type="predicted"/>